<evidence type="ECO:0000256" key="9">
    <source>
        <dbReference type="ARBA" id="ARBA00023284"/>
    </source>
</evidence>
<keyword evidence="4 14" id="KW-0285">Flavoprotein</keyword>
<evidence type="ECO:0000256" key="10">
    <source>
        <dbReference type="ARBA" id="ARBA00049187"/>
    </source>
</evidence>
<comment type="catalytic activity">
    <reaction evidence="10 14">
        <text>N(6)-[(R)-dihydrolipoyl]-L-lysyl-[protein] + NAD(+) = N(6)-[(R)-lipoyl]-L-lysyl-[protein] + NADH + H(+)</text>
        <dbReference type="Rhea" id="RHEA:15045"/>
        <dbReference type="Rhea" id="RHEA-COMP:10474"/>
        <dbReference type="Rhea" id="RHEA-COMP:10475"/>
        <dbReference type="ChEBI" id="CHEBI:15378"/>
        <dbReference type="ChEBI" id="CHEBI:57540"/>
        <dbReference type="ChEBI" id="CHEBI:57945"/>
        <dbReference type="ChEBI" id="CHEBI:83099"/>
        <dbReference type="ChEBI" id="CHEBI:83100"/>
        <dbReference type="EC" id="1.8.1.4"/>
    </reaction>
</comment>
<dbReference type="FunFam" id="3.30.390.30:FF:000001">
    <property type="entry name" value="Dihydrolipoyl dehydrogenase"/>
    <property type="match status" value="1"/>
</dbReference>
<evidence type="ECO:0000256" key="12">
    <source>
        <dbReference type="PIRSR" id="PIRSR000350-3"/>
    </source>
</evidence>
<evidence type="ECO:0000256" key="4">
    <source>
        <dbReference type="ARBA" id="ARBA00022630"/>
    </source>
</evidence>
<feature type="disulfide bond" description="Redox-active" evidence="13">
    <location>
        <begin position="48"/>
        <end position="53"/>
    </location>
</feature>
<dbReference type="SUPFAM" id="SSF55424">
    <property type="entry name" value="FAD/NAD-linked reductases, dimerisation (C-terminal) domain"/>
    <property type="match status" value="1"/>
</dbReference>
<evidence type="ECO:0000256" key="13">
    <source>
        <dbReference type="PIRSR" id="PIRSR000350-4"/>
    </source>
</evidence>
<reference evidence="17 18" key="1">
    <citation type="submission" date="2020-08" db="EMBL/GenBank/DDBJ databases">
        <title>Genomic Encyclopedia of Type Strains, Phase IV (KMG-IV): sequencing the most valuable type-strain genomes for metagenomic binning, comparative biology and taxonomic classification.</title>
        <authorList>
            <person name="Goeker M."/>
        </authorList>
    </citation>
    <scope>NUCLEOTIDE SEQUENCE [LARGE SCALE GENOMIC DNA]</scope>
    <source>
        <strain evidence="17 18">DSM 28570</strain>
    </source>
</reference>
<feature type="domain" description="FAD/NAD(P)-binding" evidence="16">
    <location>
        <begin position="11"/>
        <end position="332"/>
    </location>
</feature>
<keyword evidence="18" id="KW-1185">Reference proteome</keyword>
<protein>
    <recommendedName>
        <fullName evidence="3 14">Dihydrolipoyl dehydrogenase</fullName>
        <ecNumber evidence="2 14">1.8.1.4</ecNumber>
    </recommendedName>
</protein>
<dbReference type="InterPro" id="IPR004099">
    <property type="entry name" value="Pyr_nucl-diS_OxRdtase_dimer"/>
</dbReference>
<dbReference type="GO" id="GO:0004148">
    <property type="term" value="F:dihydrolipoyl dehydrogenase (NADH) activity"/>
    <property type="evidence" value="ECO:0007669"/>
    <property type="project" value="UniProtKB-EC"/>
</dbReference>
<feature type="binding site" evidence="12">
    <location>
        <position position="57"/>
    </location>
    <ligand>
        <name>FAD</name>
        <dbReference type="ChEBI" id="CHEBI:57692"/>
    </ligand>
</feature>
<dbReference type="PROSITE" id="PS00076">
    <property type="entry name" value="PYRIDINE_REDOX_1"/>
    <property type="match status" value="1"/>
</dbReference>
<keyword evidence="8" id="KW-1015">Disulfide bond</keyword>
<dbReference type="Proteomes" id="UP000539642">
    <property type="component" value="Unassembled WGS sequence"/>
</dbReference>
<comment type="caution">
    <text evidence="17">The sequence shown here is derived from an EMBL/GenBank/DDBJ whole genome shotgun (WGS) entry which is preliminary data.</text>
</comment>
<gene>
    <name evidence="17" type="ORF">HNQ81_001962</name>
</gene>
<dbReference type="SUPFAM" id="SSF51905">
    <property type="entry name" value="FAD/NAD(P)-binding domain"/>
    <property type="match status" value="1"/>
</dbReference>
<dbReference type="NCBIfam" id="TIGR01350">
    <property type="entry name" value="lipoamide_DH"/>
    <property type="match status" value="1"/>
</dbReference>
<comment type="miscellaneous">
    <text evidence="14">The active site is a redox-active disulfide bond.</text>
</comment>
<evidence type="ECO:0000313" key="18">
    <source>
        <dbReference type="Proteomes" id="UP000539642"/>
    </source>
</evidence>
<dbReference type="InterPro" id="IPR050151">
    <property type="entry name" value="Class-I_Pyr_Nuc-Dis_Oxidored"/>
</dbReference>
<evidence type="ECO:0000256" key="6">
    <source>
        <dbReference type="ARBA" id="ARBA00023002"/>
    </source>
</evidence>
<dbReference type="PIRSF" id="PIRSF000350">
    <property type="entry name" value="Mercury_reductase_MerA"/>
    <property type="match status" value="1"/>
</dbReference>
<evidence type="ECO:0000256" key="1">
    <source>
        <dbReference type="ARBA" id="ARBA00007532"/>
    </source>
</evidence>
<dbReference type="Gene3D" id="3.50.50.60">
    <property type="entry name" value="FAD/NAD(P)-binding domain"/>
    <property type="match status" value="2"/>
</dbReference>
<keyword evidence="7 12" id="KW-0520">NAD</keyword>
<dbReference type="InterPro" id="IPR036188">
    <property type="entry name" value="FAD/NAD-bd_sf"/>
</dbReference>
<keyword evidence="12" id="KW-0547">Nucleotide-binding</keyword>
<sequence>MVMGEMELTCEVLVIGNGPAGYAAAFRAADLGLDVTLVDPRSKPGGVCLFEGCIPSKTGLHLAELIVDARQAAAMGLHFAPPRLELAEVRSWKQQVIATMADGLLQLGARRGVQLITGRAQFENSTTVRLEHAEVRRVRFRHAVIATGSRPVAFPGTAFRPGSRIIDSSQALALADIPDSLLVIGGGYVGLELGSLYAAFGSRVEVVEVGDRLLAGVDRDLVEPLQRRLSGLFAAIHLNTRVLTLTEQDDGVKVRLQDADGGTKPLVVDRVLVAIGRQPNSGDLHLDKTAVQLGERGNIIVNGQQQTADPHIFAAGDVTGGIQLAHKATREGRVAAEVIAGQNSGFDVRAIPAVVYTDPQIAWCGLTEEQAGKEGLAIAVQKFPWRYSGRARTMAAADGFTKLIVNPGDGRILGVGIVGRNAESMIAEGTLAIEMGALAEDLALTLHPHPTLSETEAEAAEIFIGSPIHTLPTRRGDR</sequence>
<evidence type="ECO:0000256" key="8">
    <source>
        <dbReference type="ARBA" id="ARBA00023157"/>
    </source>
</evidence>
<dbReference type="PANTHER" id="PTHR22912">
    <property type="entry name" value="DISULFIDE OXIDOREDUCTASE"/>
    <property type="match status" value="1"/>
</dbReference>
<feature type="active site" description="Proton acceptor" evidence="11">
    <location>
        <position position="449"/>
    </location>
</feature>
<evidence type="ECO:0000256" key="2">
    <source>
        <dbReference type="ARBA" id="ARBA00012608"/>
    </source>
</evidence>
<evidence type="ECO:0000313" key="17">
    <source>
        <dbReference type="EMBL" id="MBB5348231.1"/>
    </source>
</evidence>
<keyword evidence="6 14" id="KW-0560">Oxidoreductase</keyword>
<dbReference type="EC" id="1.8.1.4" evidence="2 14"/>
<evidence type="ECO:0000256" key="14">
    <source>
        <dbReference type="RuleBase" id="RU003692"/>
    </source>
</evidence>
<dbReference type="RefSeq" id="WP_183350769.1">
    <property type="nucleotide sequence ID" value="NZ_JACHEO010000010.1"/>
</dbReference>
<keyword evidence="5 12" id="KW-0274">FAD</keyword>
<evidence type="ECO:0000256" key="5">
    <source>
        <dbReference type="ARBA" id="ARBA00022827"/>
    </source>
</evidence>
<dbReference type="Pfam" id="PF02852">
    <property type="entry name" value="Pyr_redox_dim"/>
    <property type="match status" value="1"/>
</dbReference>
<keyword evidence="9 14" id="KW-0676">Redox-active center</keyword>
<comment type="similarity">
    <text evidence="1 14">Belongs to the class-I pyridine nucleotide-disulfide oxidoreductase family.</text>
</comment>
<dbReference type="GO" id="GO:0006103">
    <property type="term" value="P:2-oxoglutarate metabolic process"/>
    <property type="evidence" value="ECO:0007669"/>
    <property type="project" value="TreeGrafter"/>
</dbReference>
<dbReference type="Pfam" id="PF07992">
    <property type="entry name" value="Pyr_redox_2"/>
    <property type="match status" value="1"/>
</dbReference>
<evidence type="ECO:0000256" key="7">
    <source>
        <dbReference type="ARBA" id="ARBA00023027"/>
    </source>
</evidence>
<proteinExistence type="inferred from homology"/>
<evidence type="ECO:0000256" key="11">
    <source>
        <dbReference type="PIRSR" id="PIRSR000350-2"/>
    </source>
</evidence>
<comment type="cofactor">
    <cofactor evidence="12 14">
        <name>FAD</name>
        <dbReference type="ChEBI" id="CHEBI:57692"/>
    </cofactor>
    <text evidence="12 14">Binds 1 FAD per subunit.</text>
</comment>
<dbReference type="PRINTS" id="PR00368">
    <property type="entry name" value="FADPNR"/>
</dbReference>
<dbReference type="InterPro" id="IPR006258">
    <property type="entry name" value="Lipoamide_DH"/>
</dbReference>
<name>A0A840V576_9BACT</name>
<dbReference type="GO" id="GO:0050660">
    <property type="term" value="F:flavin adenine dinucleotide binding"/>
    <property type="evidence" value="ECO:0007669"/>
    <property type="project" value="InterPro"/>
</dbReference>
<dbReference type="AlphaFoldDB" id="A0A840V576"/>
<feature type="binding site" evidence="12">
    <location>
        <position position="317"/>
    </location>
    <ligand>
        <name>FAD</name>
        <dbReference type="ChEBI" id="CHEBI:57692"/>
    </ligand>
</feature>
<evidence type="ECO:0000259" key="16">
    <source>
        <dbReference type="Pfam" id="PF07992"/>
    </source>
</evidence>
<dbReference type="InterPro" id="IPR016156">
    <property type="entry name" value="FAD/NAD-linked_Rdtase_dimer_sf"/>
</dbReference>
<dbReference type="PANTHER" id="PTHR22912:SF160">
    <property type="entry name" value="DIHYDROLIPOYL DEHYDROGENASE"/>
    <property type="match status" value="1"/>
</dbReference>
<feature type="binding site" evidence="12">
    <location>
        <begin position="185"/>
        <end position="192"/>
    </location>
    <ligand>
        <name>NAD(+)</name>
        <dbReference type="ChEBI" id="CHEBI:57540"/>
    </ligand>
</feature>
<organism evidence="17 18">
    <name type="scientific">Desulfoprunum benzoelyticum</name>
    <dbReference type="NCBI Taxonomy" id="1506996"/>
    <lineage>
        <taxon>Bacteria</taxon>
        <taxon>Pseudomonadati</taxon>
        <taxon>Thermodesulfobacteriota</taxon>
        <taxon>Desulfobulbia</taxon>
        <taxon>Desulfobulbales</taxon>
        <taxon>Desulfobulbaceae</taxon>
        <taxon>Desulfoprunum</taxon>
    </lineage>
</organism>
<evidence type="ECO:0000259" key="15">
    <source>
        <dbReference type="Pfam" id="PF02852"/>
    </source>
</evidence>
<dbReference type="PRINTS" id="PR00411">
    <property type="entry name" value="PNDRDTASEI"/>
</dbReference>
<dbReference type="InterPro" id="IPR001100">
    <property type="entry name" value="Pyr_nuc-diS_OxRdtase"/>
</dbReference>
<dbReference type="Gene3D" id="3.30.390.30">
    <property type="match status" value="1"/>
</dbReference>
<feature type="binding site" evidence="12">
    <location>
        <position position="208"/>
    </location>
    <ligand>
        <name>NAD(+)</name>
        <dbReference type="ChEBI" id="CHEBI:57540"/>
    </ligand>
</feature>
<feature type="domain" description="Pyridine nucleotide-disulphide oxidoreductase dimerisation" evidence="15">
    <location>
        <begin position="351"/>
        <end position="459"/>
    </location>
</feature>
<dbReference type="InterPro" id="IPR023753">
    <property type="entry name" value="FAD/NAD-binding_dom"/>
</dbReference>
<dbReference type="EMBL" id="JACHEO010000010">
    <property type="protein sequence ID" value="MBB5348231.1"/>
    <property type="molecule type" value="Genomic_DNA"/>
</dbReference>
<feature type="binding site" evidence="12">
    <location>
        <position position="276"/>
    </location>
    <ligand>
        <name>NAD(+)</name>
        <dbReference type="ChEBI" id="CHEBI:57540"/>
    </ligand>
</feature>
<accession>A0A840V576</accession>
<dbReference type="InterPro" id="IPR012999">
    <property type="entry name" value="Pyr_OxRdtase_I_AS"/>
</dbReference>
<evidence type="ECO:0000256" key="3">
    <source>
        <dbReference type="ARBA" id="ARBA00016961"/>
    </source>
</evidence>
<feature type="binding site" evidence="12">
    <location>
        <begin position="147"/>
        <end position="149"/>
    </location>
    <ligand>
        <name>FAD</name>
        <dbReference type="ChEBI" id="CHEBI:57692"/>
    </ligand>
</feature>